<reference evidence="1 2" key="1">
    <citation type="journal article" date="2018" name="Front. Plant Sci.">
        <title>Red Clover (Trifolium pratense) and Zigzag Clover (T. medium) - A Picture of Genomic Similarities and Differences.</title>
        <authorList>
            <person name="Dluhosova J."/>
            <person name="Istvanek J."/>
            <person name="Nedelnik J."/>
            <person name="Repkova J."/>
        </authorList>
    </citation>
    <scope>NUCLEOTIDE SEQUENCE [LARGE SCALE GENOMIC DNA]</scope>
    <source>
        <strain evidence="2">cv. 10/8</strain>
        <tissue evidence="1">Leaf</tissue>
    </source>
</reference>
<evidence type="ECO:0000313" key="1">
    <source>
        <dbReference type="EMBL" id="MCI52256.1"/>
    </source>
</evidence>
<name>A0A392SWK4_9FABA</name>
<evidence type="ECO:0000313" key="2">
    <source>
        <dbReference type="Proteomes" id="UP000265520"/>
    </source>
</evidence>
<keyword evidence="2" id="KW-1185">Reference proteome</keyword>
<dbReference type="AlphaFoldDB" id="A0A392SWK4"/>
<organism evidence="1 2">
    <name type="scientific">Trifolium medium</name>
    <dbReference type="NCBI Taxonomy" id="97028"/>
    <lineage>
        <taxon>Eukaryota</taxon>
        <taxon>Viridiplantae</taxon>
        <taxon>Streptophyta</taxon>
        <taxon>Embryophyta</taxon>
        <taxon>Tracheophyta</taxon>
        <taxon>Spermatophyta</taxon>
        <taxon>Magnoliopsida</taxon>
        <taxon>eudicotyledons</taxon>
        <taxon>Gunneridae</taxon>
        <taxon>Pentapetalae</taxon>
        <taxon>rosids</taxon>
        <taxon>fabids</taxon>
        <taxon>Fabales</taxon>
        <taxon>Fabaceae</taxon>
        <taxon>Papilionoideae</taxon>
        <taxon>50 kb inversion clade</taxon>
        <taxon>NPAAA clade</taxon>
        <taxon>Hologalegina</taxon>
        <taxon>IRL clade</taxon>
        <taxon>Trifolieae</taxon>
        <taxon>Trifolium</taxon>
    </lineage>
</organism>
<proteinExistence type="predicted"/>
<feature type="non-terminal residue" evidence="1">
    <location>
        <position position="1"/>
    </location>
</feature>
<sequence length="31" mass="3579">YFFPSCLKFITTTSYASTSSNELFHSVRSEQ</sequence>
<protein>
    <submittedName>
        <fullName evidence="1">Uncharacterized protein</fullName>
    </submittedName>
</protein>
<accession>A0A392SWK4</accession>
<comment type="caution">
    <text evidence="1">The sequence shown here is derived from an EMBL/GenBank/DDBJ whole genome shotgun (WGS) entry which is preliminary data.</text>
</comment>
<dbReference type="Proteomes" id="UP000265520">
    <property type="component" value="Unassembled WGS sequence"/>
</dbReference>
<dbReference type="EMBL" id="LXQA010444461">
    <property type="protein sequence ID" value="MCI52256.1"/>
    <property type="molecule type" value="Genomic_DNA"/>
</dbReference>